<sequence length="370" mass="42687">MELTRNLYRLEEVKASLIFCLVNGKTKSALFWCEEILASECGWILGEVLLQSWIWYACPYDVSLIYDIRNADYDCDVDDAIIQIVMRLISAIQKGERNMIRTLTLGLRTHPTGGYTKKPKQEQKKTEIHHILSDAGCRGLGDRMWYYLSRNLDFQSLKNLVRGSKKEKKILGNAIQTLMDLSVNDRYKLPALAACCLIISCRSDKRKIICKKSDIDGVPNHRLSITSWLAEQGKRTGRIFDVEPIGILGLRKQSSMQEIRDIYPALKEGTPFWKRITGAYDLADDSSKESFYDTWFPNDIPDEWSLDDQNKSHGDANSSLSCRKYNELYFRSFVKSKYFGLYLQLAEKQSNFLDFESLYKNIKIIPPLYA</sequence>
<dbReference type="EMBL" id="MN739165">
    <property type="protein sequence ID" value="QHS91858.1"/>
    <property type="molecule type" value="Genomic_DNA"/>
</dbReference>
<reference evidence="1" key="1">
    <citation type="journal article" date="2020" name="Nature">
        <title>Giant virus diversity and host interactions through global metagenomics.</title>
        <authorList>
            <person name="Schulz F."/>
            <person name="Roux S."/>
            <person name="Paez-Espino D."/>
            <person name="Jungbluth S."/>
            <person name="Walsh D.A."/>
            <person name="Denef V.J."/>
            <person name="McMahon K.D."/>
            <person name="Konstantinidis K.T."/>
            <person name="Eloe-Fadrosh E.A."/>
            <person name="Kyrpides N.C."/>
            <person name="Woyke T."/>
        </authorList>
    </citation>
    <scope>NUCLEOTIDE SEQUENCE</scope>
    <source>
        <strain evidence="1">GVMAG-M-3300013006-15</strain>
    </source>
</reference>
<name>A0A6C0BKC0_9ZZZZ</name>
<accession>A0A6C0BKC0</accession>
<organism evidence="1">
    <name type="scientific">viral metagenome</name>
    <dbReference type="NCBI Taxonomy" id="1070528"/>
    <lineage>
        <taxon>unclassified sequences</taxon>
        <taxon>metagenomes</taxon>
        <taxon>organismal metagenomes</taxon>
    </lineage>
</organism>
<protein>
    <submittedName>
        <fullName evidence="1">Uncharacterized protein</fullName>
    </submittedName>
</protein>
<dbReference type="AlphaFoldDB" id="A0A6C0BKC0"/>
<proteinExistence type="predicted"/>
<evidence type="ECO:0000313" key="1">
    <source>
        <dbReference type="EMBL" id="QHS91858.1"/>
    </source>
</evidence>